<dbReference type="PROSITE" id="PS51898">
    <property type="entry name" value="TYR_RECOMBINASE"/>
    <property type="match status" value="1"/>
</dbReference>
<dbReference type="Proteomes" id="UP000598227">
    <property type="component" value="Unassembled WGS sequence"/>
</dbReference>
<keyword evidence="2" id="KW-0233">DNA recombination</keyword>
<evidence type="ECO:0000313" key="5">
    <source>
        <dbReference type="EMBL" id="MBE1203686.1"/>
    </source>
</evidence>
<dbReference type="Gene3D" id="1.10.150.130">
    <property type="match status" value="1"/>
</dbReference>
<accession>A0ABR9GJ32</accession>
<evidence type="ECO:0000259" key="4">
    <source>
        <dbReference type="PROSITE" id="PS51898"/>
    </source>
</evidence>
<evidence type="ECO:0000256" key="1">
    <source>
        <dbReference type="ARBA" id="ARBA00023125"/>
    </source>
</evidence>
<feature type="domain" description="Tyr recombinase" evidence="4">
    <location>
        <begin position="183"/>
        <end position="413"/>
    </location>
</feature>
<evidence type="ECO:0000256" key="3">
    <source>
        <dbReference type="SAM" id="MobiDB-lite"/>
    </source>
</evidence>
<dbReference type="Gene3D" id="1.10.443.10">
    <property type="entry name" value="Intergrase catalytic core"/>
    <property type="match status" value="1"/>
</dbReference>
<dbReference type="RefSeq" id="WP_192565718.1">
    <property type="nucleotide sequence ID" value="NZ_JACZEP010000001.1"/>
</dbReference>
<organism evidence="5 6">
    <name type="scientific">Aminobacter carboxidus</name>
    <dbReference type="NCBI Taxonomy" id="376165"/>
    <lineage>
        <taxon>Bacteria</taxon>
        <taxon>Pseudomonadati</taxon>
        <taxon>Pseudomonadota</taxon>
        <taxon>Alphaproteobacteria</taxon>
        <taxon>Hyphomicrobiales</taxon>
        <taxon>Phyllobacteriaceae</taxon>
        <taxon>Aminobacter</taxon>
    </lineage>
</organism>
<proteinExistence type="predicted"/>
<sequence length="421" mass="47729">MATLYYPDAKRLGRLGFDSVAGVPALFDRAGRYCRTHNRYLRERALGEAGLGRPAPWDAEKVPSEKTVENIARHLGVFVDWCDHRKIDWRDVSYKSVLRFQNDMALGRWSLSGRTLKPRTANHHADESTAFLAWAADRGLRPAFDVKYKVVSRPSGAQLPGQATALVRSRQGRRPESDSEDVEKVSYLPKPQQVASWLQAVRQKKGYPKYLASRFVLESGTRLFETVAIKEHQIPSKETLQNLSLAGQVSGPVTLVVTKGGRPRTISIAIPFLMEIRNWLDGGWLRLRYLWHKRENSPPKSLVFLSDARHYEGTPVSEARLYDCFHTVEPRPARWTTHFGRHTYACFYVLYALEHEATAAGRALSDMGADWVVARGAWYLKTLRKQLGHVSEETTDLYLRWLVTASGLAEAAAGWHTFLLL</sequence>
<dbReference type="InterPro" id="IPR002104">
    <property type="entry name" value="Integrase_catalytic"/>
</dbReference>
<keyword evidence="1" id="KW-0238">DNA-binding</keyword>
<reference evidence="5 6" key="1">
    <citation type="submission" date="2020-09" db="EMBL/GenBank/DDBJ databases">
        <title>Draft Genome Sequence of Aminobacter carboxidus type strain DSM 1086, a soil Gram-negative carboxydobacterium.</title>
        <authorList>
            <person name="Turrini P."/>
            <person name="Tescari M."/>
            <person name="Artuso I."/>
            <person name="Lugli G.A."/>
            <person name="Frangipani E."/>
            <person name="Ventura M."/>
            <person name="Visca P."/>
        </authorList>
    </citation>
    <scope>NUCLEOTIDE SEQUENCE [LARGE SCALE GENOMIC DNA]</scope>
    <source>
        <strain evidence="5 6">DSM 1086</strain>
    </source>
</reference>
<feature type="region of interest" description="Disordered" evidence="3">
    <location>
        <begin position="161"/>
        <end position="185"/>
    </location>
</feature>
<dbReference type="EMBL" id="JACZEP010000001">
    <property type="protein sequence ID" value="MBE1203686.1"/>
    <property type="molecule type" value="Genomic_DNA"/>
</dbReference>
<name>A0ABR9GJ32_9HYPH</name>
<protein>
    <submittedName>
        <fullName evidence="5">Site-specific integrase</fullName>
    </submittedName>
</protein>
<gene>
    <name evidence="5" type="ORF">IHE39_05210</name>
</gene>
<dbReference type="InterPro" id="IPR011010">
    <property type="entry name" value="DNA_brk_join_enz"/>
</dbReference>
<evidence type="ECO:0000313" key="6">
    <source>
        <dbReference type="Proteomes" id="UP000598227"/>
    </source>
</evidence>
<dbReference type="SUPFAM" id="SSF56349">
    <property type="entry name" value="DNA breaking-rejoining enzymes"/>
    <property type="match status" value="1"/>
</dbReference>
<evidence type="ECO:0000256" key="2">
    <source>
        <dbReference type="ARBA" id="ARBA00023172"/>
    </source>
</evidence>
<comment type="caution">
    <text evidence="5">The sequence shown here is derived from an EMBL/GenBank/DDBJ whole genome shotgun (WGS) entry which is preliminary data.</text>
</comment>
<keyword evidence="6" id="KW-1185">Reference proteome</keyword>
<dbReference type="InterPro" id="IPR010998">
    <property type="entry name" value="Integrase_recombinase_N"/>
</dbReference>
<dbReference type="InterPro" id="IPR013762">
    <property type="entry name" value="Integrase-like_cat_sf"/>
</dbReference>